<dbReference type="PIRSF" id="PIRSF004846">
    <property type="entry name" value="ModA"/>
    <property type="match status" value="1"/>
</dbReference>
<dbReference type="NCBIfam" id="TIGR01256">
    <property type="entry name" value="modA"/>
    <property type="match status" value="1"/>
</dbReference>
<sequence length="259" mass="28100">MKSFSIGKCFGVLSFWLLLNHPIAAQTTSVAVAANMKDAFTAINSAFIASGKPELRIVYGSSGNFASQIMNGAPFNVFISADESYPLELYRNGKTVDAGKVYAIGKLVMLTKNSSGIKLNTDKTELARVIAKANKIAIAKPELAPYGRAAVEYLKAIGLWELAKDKLVYADNVGMATMFVSTGAADLGFTSLSLAKSPELLKDTSYLELEETWYAPIKQRMVLIKGAPPEASDLYQFMQSTKARQILIQYGYSLPGNQP</sequence>
<dbReference type="Gene3D" id="3.40.190.10">
    <property type="entry name" value="Periplasmic binding protein-like II"/>
    <property type="match status" value="2"/>
</dbReference>
<keyword evidence="2" id="KW-0479">Metal-binding</keyword>
<evidence type="ECO:0000256" key="1">
    <source>
        <dbReference type="ARBA" id="ARBA00009175"/>
    </source>
</evidence>
<comment type="similarity">
    <text evidence="1">Belongs to the bacterial solute-binding protein ModA family.</text>
</comment>
<organism evidence="5 6">
    <name type="scientific">Polynucleobacter paneuropaeus</name>
    <dbReference type="NCBI Taxonomy" id="2527775"/>
    <lineage>
        <taxon>Bacteria</taxon>
        <taxon>Pseudomonadati</taxon>
        <taxon>Pseudomonadota</taxon>
        <taxon>Betaproteobacteria</taxon>
        <taxon>Burkholderiales</taxon>
        <taxon>Burkholderiaceae</taxon>
        <taxon>Polynucleobacter</taxon>
    </lineage>
</organism>
<dbReference type="InterPro" id="IPR005950">
    <property type="entry name" value="ModA"/>
</dbReference>
<comment type="caution">
    <text evidence="5">The sequence shown here is derived from an EMBL/GenBank/DDBJ whole genome shotgun (WGS) entry which is preliminary data.</text>
</comment>
<gene>
    <name evidence="5" type="primary">modA</name>
    <name evidence="5" type="ORF">DP176_04220</name>
</gene>
<name>A0ABX9FEK9_9BURK</name>
<evidence type="ECO:0000313" key="6">
    <source>
        <dbReference type="Proteomes" id="UP000251072"/>
    </source>
</evidence>
<evidence type="ECO:0000256" key="4">
    <source>
        <dbReference type="SAM" id="SignalP"/>
    </source>
</evidence>
<dbReference type="Proteomes" id="UP000251072">
    <property type="component" value="Unassembled WGS sequence"/>
</dbReference>
<feature type="chain" id="PRO_5047152985" evidence="4">
    <location>
        <begin position="26"/>
        <end position="259"/>
    </location>
</feature>
<dbReference type="SUPFAM" id="SSF53850">
    <property type="entry name" value="Periplasmic binding protein-like II"/>
    <property type="match status" value="1"/>
</dbReference>
<dbReference type="EMBL" id="QMCH01000002">
    <property type="protein sequence ID" value="RAZ43034.1"/>
    <property type="molecule type" value="Genomic_DNA"/>
</dbReference>
<evidence type="ECO:0000313" key="5">
    <source>
        <dbReference type="EMBL" id="RAZ43034.1"/>
    </source>
</evidence>
<evidence type="ECO:0000256" key="3">
    <source>
        <dbReference type="ARBA" id="ARBA00022729"/>
    </source>
</evidence>
<keyword evidence="6" id="KW-1185">Reference proteome</keyword>
<evidence type="ECO:0000256" key="2">
    <source>
        <dbReference type="ARBA" id="ARBA00022723"/>
    </source>
</evidence>
<dbReference type="PANTHER" id="PTHR30632">
    <property type="entry name" value="MOLYBDATE-BINDING PERIPLASMIC PROTEIN"/>
    <property type="match status" value="1"/>
</dbReference>
<dbReference type="Pfam" id="PF13531">
    <property type="entry name" value="SBP_bac_11"/>
    <property type="match status" value="1"/>
</dbReference>
<dbReference type="PANTHER" id="PTHR30632:SF14">
    <property type="entry name" value="TUNGSTATE_MOLYBDATE_CHROMATE-BINDING PROTEIN MODA"/>
    <property type="match status" value="1"/>
</dbReference>
<dbReference type="CDD" id="cd13539">
    <property type="entry name" value="PBP2_AvModA"/>
    <property type="match status" value="1"/>
</dbReference>
<keyword evidence="3 4" id="KW-0732">Signal</keyword>
<dbReference type="InterPro" id="IPR050682">
    <property type="entry name" value="ModA/WtpA"/>
</dbReference>
<accession>A0ABX9FEK9</accession>
<dbReference type="RefSeq" id="WP_112237594.1">
    <property type="nucleotide sequence ID" value="NZ_CP030087.1"/>
</dbReference>
<proteinExistence type="inferred from homology"/>
<reference evidence="5 6" key="1">
    <citation type="submission" date="2018-06" db="EMBL/GenBank/DDBJ databases">
        <title>Genome of strain Polynucleobacter sp. FUKU-NW-11.</title>
        <authorList>
            <person name="Hahn M.W."/>
        </authorList>
    </citation>
    <scope>NUCLEOTIDE SEQUENCE [LARGE SCALE GENOMIC DNA]</scope>
    <source>
        <strain evidence="6">FUKU-NW11</strain>
    </source>
</reference>
<feature type="signal peptide" evidence="4">
    <location>
        <begin position="1"/>
        <end position="25"/>
    </location>
</feature>
<protein>
    <submittedName>
        <fullName evidence="5">Molybdate ABC transporter substrate-binding protein</fullName>
    </submittedName>
</protein>
<dbReference type="InterPro" id="IPR044084">
    <property type="entry name" value="AvModA-like_subst-bd"/>
</dbReference>